<keyword evidence="1" id="KW-0812">Transmembrane</keyword>
<dbReference type="EMBL" id="SEKV01000438">
    <property type="protein sequence ID" value="TFY57309.1"/>
    <property type="molecule type" value="Genomic_DNA"/>
</dbReference>
<organism evidence="3 4">
    <name type="scientific">Rhodofomes roseus</name>
    <dbReference type="NCBI Taxonomy" id="34475"/>
    <lineage>
        <taxon>Eukaryota</taxon>
        <taxon>Fungi</taxon>
        <taxon>Dikarya</taxon>
        <taxon>Basidiomycota</taxon>
        <taxon>Agaricomycotina</taxon>
        <taxon>Agaricomycetes</taxon>
        <taxon>Polyporales</taxon>
        <taxon>Rhodofomes</taxon>
    </lineage>
</organism>
<feature type="transmembrane region" description="Helical" evidence="1">
    <location>
        <begin position="469"/>
        <end position="489"/>
    </location>
</feature>
<sequence length="544" mass="60253">MSPCTWLLAFLSLSLAFLILPASSAPTSRLLLAPIPSYFCFNNALIGWNLLVYLGTNYFLHSVSIPAGADIERYTQRVTLTQALWWRATLSVVSLFLPFFALARTIILLAEQFKCDGNDVRAALHHGALLVVVRDVNWEPVDKDDSEIIYTILPKVTYTRPKNDDTPPLATISCDPEEEKRAYHRVTPASRSLHGVANPPVGYSLAVPMHKAYTEDIILKDLEQTKELKIHHPSGITNVLLSIFQIVFAIFTLYFTPSDQIPRWGYAAYGLSVFPYALMSVMNLLCAAFVGGYASGHILRTPILEESLKRAGQTSHAGNVTTVTYDGLIGTVRRRPSEKPVCDDTDIGVRGSGSYVAVKMRMTERNGEKHLWVTVKDGAGLQDREYILVPHRPDTTHEDDAQPAHFVVSALSHNGVIPEAALKQHQAFTQREICTIASLFIIALVSPHALIYGLTGFHPNGSTVAQRGWMMSWLAADQASSLLTLFFWYTWKNWRCDIPDMVHYICFGLLMIPGVGGIVTVALMFLTDYNFGPSACVSSNSSST</sequence>
<evidence type="ECO:0000256" key="2">
    <source>
        <dbReference type="SAM" id="SignalP"/>
    </source>
</evidence>
<keyword evidence="1" id="KW-1133">Transmembrane helix</keyword>
<keyword evidence="1" id="KW-0472">Membrane</keyword>
<feature type="chain" id="PRO_5021469458" evidence="2">
    <location>
        <begin position="17"/>
        <end position="544"/>
    </location>
</feature>
<feature type="transmembrane region" description="Helical" evidence="1">
    <location>
        <begin position="84"/>
        <end position="103"/>
    </location>
</feature>
<protein>
    <submittedName>
        <fullName evidence="3">Uncharacterized protein</fullName>
    </submittedName>
</protein>
<feature type="transmembrane region" description="Helical" evidence="1">
    <location>
        <begin position="433"/>
        <end position="457"/>
    </location>
</feature>
<gene>
    <name evidence="3" type="ORF">EVJ58_g7098</name>
</gene>
<feature type="transmembrane region" description="Helical" evidence="1">
    <location>
        <begin position="501"/>
        <end position="525"/>
    </location>
</feature>
<feature type="transmembrane region" description="Helical" evidence="1">
    <location>
        <begin position="236"/>
        <end position="255"/>
    </location>
</feature>
<keyword evidence="2" id="KW-0732">Signal</keyword>
<feature type="signal peptide" evidence="2">
    <location>
        <begin position="1"/>
        <end position="16"/>
    </location>
</feature>
<accession>A0A4Y9Y905</accession>
<comment type="caution">
    <text evidence="3">The sequence shown here is derived from an EMBL/GenBank/DDBJ whole genome shotgun (WGS) entry which is preliminary data.</text>
</comment>
<dbReference type="Proteomes" id="UP000298390">
    <property type="component" value="Unassembled WGS sequence"/>
</dbReference>
<proteinExistence type="predicted"/>
<reference evidence="3 4" key="1">
    <citation type="submission" date="2019-01" db="EMBL/GenBank/DDBJ databases">
        <title>Genome sequencing of the rare red list fungi Fomitopsis rosea.</title>
        <authorList>
            <person name="Buettner E."/>
            <person name="Kellner H."/>
        </authorList>
    </citation>
    <scope>NUCLEOTIDE SEQUENCE [LARGE SCALE GENOMIC DNA]</scope>
    <source>
        <strain evidence="3 4">DSM 105464</strain>
    </source>
</reference>
<feature type="transmembrane region" description="Helical" evidence="1">
    <location>
        <begin position="267"/>
        <end position="290"/>
    </location>
</feature>
<dbReference type="AlphaFoldDB" id="A0A4Y9Y905"/>
<name>A0A4Y9Y905_9APHY</name>
<evidence type="ECO:0000313" key="4">
    <source>
        <dbReference type="Proteomes" id="UP000298390"/>
    </source>
</evidence>
<evidence type="ECO:0000313" key="3">
    <source>
        <dbReference type="EMBL" id="TFY57309.1"/>
    </source>
</evidence>
<evidence type="ECO:0000256" key="1">
    <source>
        <dbReference type="SAM" id="Phobius"/>
    </source>
</evidence>